<keyword evidence="2" id="KW-0732">Signal</keyword>
<keyword evidence="1" id="KW-0472">Membrane</keyword>
<feature type="transmembrane region" description="Helical" evidence="1">
    <location>
        <begin position="634"/>
        <end position="654"/>
    </location>
</feature>
<comment type="caution">
    <text evidence="3">The sequence shown here is derived from an EMBL/GenBank/DDBJ whole genome shotgun (WGS) entry which is preliminary data.</text>
</comment>
<sequence>MPASKIYILFFISSFFQASVAFKSLDLSINKLKYSVCTAYIDASPHHIHRTILVDVFYNIIEDNQKTLDLLWVIRTTAIQRFLVNTVVQANESNYVADRVKYSTKSCNIILTDMVQISSDPLLYIGHEIFYFYFWGSWLYGVAGDRNFPLNGKPTIVLALTYHRFWRVNPHHRDQAVTSPFSTFVLEYEKWSLFKIISCNWVCIHCSIDKKIFEVENPFNPTLTKFLLDGFPQPSFLDILQKRPVYVTELWPKLSSELTKTVCEFPLENLARNIFNNNLRDDSSDDNLCMQPNAVITTEMSRVLNFTMLYGGKINPVDYVYLFKGILLQVTAIKLFQETSLYNSMEWARGLDKMIMEDTAFWQCGYCEPNEKFSPHNIFKILGGSFDQYTWLAIGGNIILIFVFAKMAFLKQRISNTSDIFLEISSMLLQQGMIHSKGYKMAVIFTSFLLAFFYTDDVTGKMIAPPRPSLKETLTELLDGGYKINKQPFEEEEWRHVQFAEQLRLPLKGENFGGDIFSRNYWKNYTPDAVIQPETISQVMVTGIFQPQILIMKFGGRSNCHVLRKMYEVGQSYIRTFAINRNQISGVLQRLYFDSGIRLFFAQIFNQADIRAANRINVEYLEATVIALKLDDRILSLFLILIALLALSITIFFIEIFPVVRRTLDNVSITFEIRGKSNKVVVLGRDT</sequence>
<protein>
    <recommendedName>
        <fullName evidence="5">Ionotropic receptor</fullName>
    </recommendedName>
</protein>
<feature type="signal peptide" evidence="2">
    <location>
        <begin position="1"/>
        <end position="21"/>
    </location>
</feature>
<evidence type="ECO:0000313" key="4">
    <source>
        <dbReference type="Proteomes" id="UP001642540"/>
    </source>
</evidence>
<keyword evidence="1" id="KW-0812">Transmembrane</keyword>
<proteinExistence type="predicted"/>
<accession>A0ABP1RT06</accession>
<evidence type="ECO:0008006" key="5">
    <source>
        <dbReference type="Google" id="ProtNLM"/>
    </source>
</evidence>
<evidence type="ECO:0000256" key="1">
    <source>
        <dbReference type="SAM" id="Phobius"/>
    </source>
</evidence>
<gene>
    <name evidence="3" type="ORF">ODALV1_LOCUS25826</name>
</gene>
<organism evidence="3 4">
    <name type="scientific">Orchesella dallaii</name>
    <dbReference type="NCBI Taxonomy" id="48710"/>
    <lineage>
        <taxon>Eukaryota</taxon>
        <taxon>Metazoa</taxon>
        <taxon>Ecdysozoa</taxon>
        <taxon>Arthropoda</taxon>
        <taxon>Hexapoda</taxon>
        <taxon>Collembola</taxon>
        <taxon>Entomobryomorpha</taxon>
        <taxon>Entomobryoidea</taxon>
        <taxon>Orchesellidae</taxon>
        <taxon>Orchesellinae</taxon>
        <taxon>Orchesella</taxon>
    </lineage>
</organism>
<evidence type="ECO:0000313" key="3">
    <source>
        <dbReference type="EMBL" id="CAL8135096.1"/>
    </source>
</evidence>
<keyword evidence="1" id="KW-1133">Transmembrane helix</keyword>
<evidence type="ECO:0000256" key="2">
    <source>
        <dbReference type="SAM" id="SignalP"/>
    </source>
</evidence>
<keyword evidence="4" id="KW-1185">Reference proteome</keyword>
<dbReference type="EMBL" id="CAXLJM020000107">
    <property type="protein sequence ID" value="CAL8135096.1"/>
    <property type="molecule type" value="Genomic_DNA"/>
</dbReference>
<reference evidence="3 4" key="1">
    <citation type="submission" date="2024-08" db="EMBL/GenBank/DDBJ databases">
        <authorList>
            <person name="Cucini C."/>
            <person name="Frati F."/>
        </authorList>
    </citation>
    <scope>NUCLEOTIDE SEQUENCE [LARGE SCALE GENOMIC DNA]</scope>
</reference>
<feature type="chain" id="PRO_5045273606" description="Ionotropic receptor" evidence="2">
    <location>
        <begin position="22"/>
        <end position="687"/>
    </location>
</feature>
<name>A0ABP1RT06_9HEXA</name>
<dbReference type="Proteomes" id="UP001642540">
    <property type="component" value="Unassembled WGS sequence"/>
</dbReference>
<feature type="transmembrane region" description="Helical" evidence="1">
    <location>
        <begin position="389"/>
        <end position="409"/>
    </location>
</feature>